<keyword evidence="10" id="KW-0464">Manganese</keyword>
<evidence type="ECO:0000256" key="13">
    <source>
        <dbReference type="ARBA" id="ARBA00042864"/>
    </source>
</evidence>
<evidence type="ECO:0000256" key="10">
    <source>
        <dbReference type="ARBA" id="ARBA00023211"/>
    </source>
</evidence>
<dbReference type="PROSITE" id="PS50975">
    <property type="entry name" value="ATP_GRASP"/>
    <property type="match status" value="1"/>
</dbReference>
<dbReference type="Gene3D" id="3.30.1490.20">
    <property type="entry name" value="ATP-grasp fold, A domain"/>
    <property type="match status" value="1"/>
</dbReference>
<comment type="similarity">
    <text evidence="11 14">Belongs to the GARS family.</text>
</comment>
<dbReference type="Gene3D" id="3.30.470.20">
    <property type="entry name" value="ATP-grasp fold, B domain"/>
    <property type="match status" value="1"/>
</dbReference>
<comment type="cofactor">
    <cofactor evidence="1">
        <name>Mn(2+)</name>
        <dbReference type="ChEBI" id="CHEBI:29035"/>
    </cofactor>
</comment>
<dbReference type="Pfam" id="PF02843">
    <property type="entry name" value="GARS_C"/>
    <property type="match status" value="1"/>
</dbReference>
<dbReference type="Pfam" id="PF01071">
    <property type="entry name" value="GARS_A"/>
    <property type="match status" value="1"/>
</dbReference>
<sequence>MKILIIGAGGGREHAIGWKIAQSPRAGELFFARGNAGTAQLGTNLDIKETDIPKLLEFTKKEKIDLALVVSDDPLALGMVDEFKKAGLRVWGPTKRAAQLEWSKAFSKDFMRRHHLPTAKFEIFTNFEKAKKYLEKESLPIVIKASGLALGKGVIIAQTKEEATQALEKIMVKKIFGTSGEEVVIEEFMTGPEISIHAFSDGKSYKMFPASQDHKKIGEGDTGPNTGGIGTIAPLPFVDKEVMNRIEKEIVAPTLKGMADDGTPFEGILYPGLILTKDGPKILEYNARFGDPEAEVYMRLLNSDLLDIIDACVDGKLSSLNIIWKKDIFACNVVLVSGGYPGNYEKGNPILIEEGGGGGDIVIFHAGTKIENNKFVTNGGRVLGVSAIGNTLKEAIKKAYKAIEKISFEGMQYRKDIGKSALK</sequence>
<dbReference type="Gene3D" id="3.40.50.20">
    <property type="match status" value="1"/>
</dbReference>
<dbReference type="HAMAP" id="MF_00138">
    <property type="entry name" value="GARS"/>
    <property type="match status" value="1"/>
</dbReference>
<evidence type="ECO:0000313" key="18">
    <source>
        <dbReference type="Proteomes" id="UP000178235"/>
    </source>
</evidence>
<evidence type="ECO:0000313" key="17">
    <source>
        <dbReference type="EMBL" id="OGI68623.1"/>
    </source>
</evidence>
<dbReference type="InterPro" id="IPR000115">
    <property type="entry name" value="PRibGlycinamide_synth"/>
</dbReference>
<dbReference type="GO" id="GO:0009113">
    <property type="term" value="P:purine nucleobase biosynthetic process"/>
    <property type="evidence" value="ECO:0007669"/>
    <property type="project" value="InterPro"/>
</dbReference>
<keyword evidence="9 15" id="KW-0067">ATP-binding</keyword>
<dbReference type="FunFam" id="3.30.470.20:FF:000018">
    <property type="entry name" value="Trifunctional purine biosynthetic protein adenosine-3"/>
    <property type="match status" value="1"/>
</dbReference>
<reference evidence="17 18" key="1">
    <citation type="journal article" date="2016" name="Nat. Commun.">
        <title>Thousands of microbial genomes shed light on interconnected biogeochemical processes in an aquifer system.</title>
        <authorList>
            <person name="Anantharaman K."/>
            <person name="Brown C.T."/>
            <person name="Hug L.A."/>
            <person name="Sharon I."/>
            <person name="Castelle C.J."/>
            <person name="Probst A.J."/>
            <person name="Thomas B.C."/>
            <person name="Singh A."/>
            <person name="Wilkins M.J."/>
            <person name="Karaoz U."/>
            <person name="Brodie E.L."/>
            <person name="Williams K.H."/>
            <person name="Hubbard S.S."/>
            <person name="Banfield J.F."/>
        </authorList>
    </citation>
    <scope>NUCLEOTIDE SEQUENCE [LARGE SCALE GENOMIC DNA]</scope>
</reference>
<comment type="caution">
    <text evidence="17">The sequence shown here is derived from an EMBL/GenBank/DDBJ whole genome shotgun (WGS) entry which is preliminary data.</text>
</comment>
<dbReference type="EMBL" id="MFTS01000003">
    <property type="protein sequence ID" value="OGI68623.1"/>
    <property type="molecule type" value="Genomic_DNA"/>
</dbReference>
<evidence type="ECO:0000256" key="3">
    <source>
        <dbReference type="ARBA" id="ARBA00005174"/>
    </source>
</evidence>
<keyword evidence="8 14" id="KW-0658">Purine biosynthesis</keyword>
<comment type="catalytic activity">
    <reaction evidence="14">
        <text>5-phospho-beta-D-ribosylamine + glycine + ATP = N(1)-(5-phospho-beta-D-ribosyl)glycinamide + ADP + phosphate + H(+)</text>
        <dbReference type="Rhea" id="RHEA:17453"/>
        <dbReference type="ChEBI" id="CHEBI:15378"/>
        <dbReference type="ChEBI" id="CHEBI:30616"/>
        <dbReference type="ChEBI" id="CHEBI:43474"/>
        <dbReference type="ChEBI" id="CHEBI:57305"/>
        <dbReference type="ChEBI" id="CHEBI:58681"/>
        <dbReference type="ChEBI" id="CHEBI:143788"/>
        <dbReference type="ChEBI" id="CHEBI:456216"/>
        <dbReference type="EC" id="6.3.4.13"/>
    </reaction>
</comment>
<evidence type="ECO:0000259" key="16">
    <source>
        <dbReference type="PROSITE" id="PS50975"/>
    </source>
</evidence>
<protein>
    <recommendedName>
        <fullName evidence="4 14">Phosphoribosylamine--glycine ligase</fullName>
        <ecNumber evidence="4 14">6.3.4.13</ecNumber>
    </recommendedName>
    <alternativeName>
        <fullName evidence="14">GARS</fullName>
    </alternativeName>
    <alternativeName>
        <fullName evidence="12 14">Glycinamide ribonucleotide synthetase</fullName>
    </alternativeName>
    <alternativeName>
        <fullName evidence="13 14">Phosphoribosylglycinamide synthetase</fullName>
    </alternativeName>
</protein>
<dbReference type="PANTHER" id="PTHR43472">
    <property type="entry name" value="PHOSPHORIBOSYLAMINE--GLYCINE LIGASE"/>
    <property type="match status" value="1"/>
</dbReference>
<dbReference type="NCBIfam" id="TIGR00877">
    <property type="entry name" value="purD"/>
    <property type="match status" value="1"/>
</dbReference>
<evidence type="ECO:0000256" key="14">
    <source>
        <dbReference type="HAMAP-Rule" id="MF_00138"/>
    </source>
</evidence>
<evidence type="ECO:0000256" key="1">
    <source>
        <dbReference type="ARBA" id="ARBA00001936"/>
    </source>
</evidence>
<dbReference type="GO" id="GO:0046872">
    <property type="term" value="F:metal ion binding"/>
    <property type="evidence" value="ECO:0007669"/>
    <property type="project" value="UniProtKB-KW"/>
</dbReference>
<evidence type="ECO:0000256" key="5">
    <source>
        <dbReference type="ARBA" id="ARBA00022598"/>
    </source>
</evidence>
<evidence type="ECO:0000256" key="7">
    <source>
        <dbReference type="ARBA" id="ARBA00022741"/>
    </source>
</evidence>
<keyword evidence="5 14" id="KW-0436">Ligase</keyword>
<evidence type="ECO:0000256" key="15">
    <source>
        <dbReference type="PROSITE-ProRule" id="PRU00409"/>
    </source>
</evidence>
<feature type="domain" description="ATP-grasp" evidence="16">
    <location>
        <begin position="108"/>
        <end position="314"/>
    </location>
</feature>
<dbReference type="SMART" id="SM01210">
    <property type="entry name" value="GARS_C"/>
    <property type="match status" value="1"/>
</dbReference>
<accession>A0A1F6VG46</accession>
<name>A0A1F6VG46_9BACT</name>
<dbReference type="InterPro" id="IPR020561">
    <property type="entry name" value="PRibGlycinamid_synth_ATP-grasp"/>
</dbReference>
<keyword evidence="7 15" id="KW-0547">Nucleotide-binding</keyword>
<dbReference type="InterPro" id="IPR011054">
    <property type="entry name" value="Rudment_hybrid_motif"/>
</dbReference>
<dbReference type="FunFam" id="3.30.1490.20:FF:000006">
    <property type="entry name" value="phosphoribosylamine--glycine ligase, chloroplastic-like"/>
    <property type="match status" value="1"/>
</dbReference>
<evidence type="ECO:0000256" key="2">
    <source>
        <dbReference type="ARBA" id="ARBA00001946"/>
    </source>
</evidence>
<dbReference type="GO" id="GO:0004637">
    <property type="term" value="F:phosphoribosylamine-glycine ligase activity"/>
    <property type="evidence" value="ECO:0007669"/>
    <property type="project" value="UniProtKB-UniRule"/>
</dbReference>
<dbReference type="InterPro" id="IPR013815">
    <property type="entry name" value="ATP_grasp_subdomain_1"/>
</dbReference>
<evidence type="ECO:0000256" key="9">
    <source>
        <dbReference type="ARBA" id="ARBA00022840"/>
    </source>
</evidence>
<evidence type="ECO:0000256" key="12">
    <source>
        <dbReference type="ARBA" id="ARBA00042242"/>
    </source>
</evidence>
<evidence type="ECO:0000256" key="6">
    <source>
        <dbReference type="ARBA" id="ARBA00022723"/>
    </source>
</evidence>
<evidence type="ECO:0000256" key="11">
    <source>
        <dbReference type="ARBA" id="ARBA00038345"/>
    </source>
</evidence>
<dbReference type="InterPro" id="IPR016185">
    <property type="entry name" value="PreATP-grasp_dom_sf"/>
</dbReference>
<dbReference type="PROSITE" id="PS00184">
    <property type="entry name" value="GARS"/>
    <property type="match status" value="1"/>
</dbReference>
<dbReference type="InterPro" id="IPR037123">
    <property type="entry name" value="PRibGlycinamide_synth_C_sf"/>
</dbReference>
<comment type="pathway">
    <text evidence="3 14">Purine metabolism; IMP biosynthesis via de novo pathway; N(1)-(5-phospho-D-ribosyl)glycinamide from 5-phospho-alpha-D-ribose 1-diphosphate: step 2/2.</text>
</comment>
<dbReference type="GO" id="GO:0006189">
    <property type="term" value="P:'de novo' IMP biosynthetic process"/>
    <property type="evidence" value="ECO:0007669"/>
    <property type="project" value="UniProtKB-UniRule"/>
</dbReference>
<gene>
    <name evidence="14" type="primary">purD</name>
    <name evidence="17" type="ORF">A2738_01495</name>
</gene>
<dbReference type="Pfam" id="PF02844">
    <property type="entry name" value="GARS_N"/>
    <property type="match status" value="1"/>
</dbReference>
<dbReference type="AlphaFoldDB" id="A0A1F6VG46"/>
<dbReference type="PANTHER" id="PTHR43472:SF1">
    <property type="entry name" value="PHOSPHORIBOSYLAMINE--GLYCINE LIGASE, CHLOROPLASTIC"/>
    <property type="match status" value="1"/>
</dbReference>
<dbReference type="GO" id="GO:0005524">
    <property type="term" value="F:ATP binding"/>
    <property type="evidence" value="ECO:0007669"/>
    <property type="project" value="UniProtKB-UniRule"/>
</dbReference>
<dbReference type="Proteomes" id="UP000178235">
    <property type="component" value="Unassembled WGS sequence"/>
</dbReference>
<dbReference type="SMART" id="SM01209">
    <property type="entry name" value="GARS_A"/>
    <property type="match status" value="1"/>
</dbReference>
<organism evidence="17 18">
    <name type="scientific">Candidatus Nomurabacteria bacterium RIFCSPHIGHO2_01_FULL_42_15</name>
    <dbReference type="NCBI Taxonomy" id="1801742"/>
    <lineage>
        <taxon>Bacteria</taxon>
        <taxon>Candidatus Nomuraibacteriota</taxon>
    </lineage>
</organism>
<dbReference type="EC" id="6.3.4.13" evidence="4 14"/>
<dbReference type="FunFam" id="3.90.600.10:FF:000001">
    <property type="entry name" value="Trifunctional purine biosynthetic protein adenosine-3"/>
    <property type="match status" value="1"/>
</dbReference>
<dbReference type="InterPro" id="IPR011761">
    <property type="entry name" value="ATP-grasp"/>
</dbReference>
<dbReference type="SUPFAM" id="SSF56059">
    <property type="entry name" value="Glutathione synthetase ATP-binding domain-like"/>
    <property type="match status" value="1"/>
</dbReference>
<comment type="cofactor">
    <cofactor evidence="2">
        <name>Mg(2+)</name>
        <dbReference type="ChEBI" id="CHEBI:18420"/>
    </cofactor>
</comment>
<dbReference type="SUPFAM" id="SSF51246">
    <property type="entry name" value="Rudiment single hybrid motif"/>
    <property type="match status" value="1"/>
</dbReference>
<dbReference type="SUPFAM" id="SSF52440">
    <property type="entry name" value="PreATP-grasp domain"/>
    <property type="match status" value="1"/>
</dbReference>
<keyword evidence="6" id="KW-0479">Metal-binding</keyword>
<dbReference type="Gene3D" id="3.90.600.10">
    <property type="entry name" value="Phosphoribosylglycinamide synthetase, C-terminal domain"/>
    <property type="match status" value="1"/>
</dbReference>
<dbReference type="InterPro" id="IPR020560">
    <property type="entry name" value="PRibGlycinamide_synth_C-dom"/>
</dbReference>
<evidence type="ECO:0000256" key="4">
    <source>
        <dbReference type="ARBA" id="ARBA00013255"/>
    </source>
</evidence>
<dbReference type="InterPro" id="IPR020559">
    <property type="entry name" value="PRibGlycinamide_synth_CS"/>
</dbReference>
<proteinExistence type="inferred from homology"/>
<dbReference type="InterPro" id="IPR020562">
    <property type="entry name" value="PRibGlycinamide_synth_N"/>
</dbReference>
<dbReference type="UniPathway" id="UPA00074">
    <property type="reaction ID" value="UER00125"/>
</dbReference>
<evidence type="ECO:0000256" key="8">
    <source>
        <dbReference type="ARBA" id="ARBA00022755"/>
    </source>
</evidence>